<dbReference type="PANTHER" id="PTHR41878">
    <property type="entry name" value="LEXA REPRESSOR-RELATED"/>
    <property type="match status" value="1"/>
</dbReference>
<dbReference type="SUPFAM" id="SSF103642">
    <property type="entry name" value="Sec-C motif"/>
    <property type="match status" value="1"/>
</dbReference>
<organism evidence="2 3">
    <name type="scientific">Clostridium boliviensis</name>
    <dbReference type="NCBI Taxonomy" id="318465"/>
    <lineage>
        <taxon>Bacteria</taxon>
        <taxon>Bacillati</taxon>
        <taxon>Bacillota</taxon>
        <taxon>Clostridia</taxon>
        <taxon>Eubacteriales</taxon>
        <taxon>Clostridiaceae</taxon>
        <taxon>Clostridium</taxon>
    </lineage>
</organism>
<protein>
    <submittedName>
        <fullName evidence="2">Plasmid pRiA4b ORF-3 family protein</fullName>
    </submittedName>
</protein>
<evidence type="ECO:0000313" key="3">
    <source>
        <dbReference type="Proteomes" id="UP001276854"/>
    </source>
</evidence>
<dbReference type="InterPro" id="IPR004027">
    <property type="entry name" value="SEC_C_motif"/>
</dbReference>
<dbReference type="Pfam" id="PF07929">
    <property type="entry name" value="PRiA4_ORF3"/>
    <property type="match status" value="1"/>
</dbReference>
<name>A0ABU4GLR8_9CLOT</name>
<dbReference type="Proteomes" id="UP001276854">
    <property type="component" value="Unassembled WGS sequence"/>
</dbReference>
<dbReference type="EMBL" id="JAWONS010000133">
    <property type="protein sequence ID" value="MDW2797893.1"/>
    <property type="molecule type" value="Genomic_DNA"/>
</dbReference>
<evidence type="ECO:0000313" key="2">
    <source>
        <dbReference type="EMBL" id="MDW2797893.1"/>
    </source>
</evidence>
<dbReference type="RefSeq" id="WP_318064134.1">
    <property type="nucleotide sequence ID" value="NZ_JAWONS010000133.1"/>
</dbReference>
<keyword evidence="3" id="KW-1185">Reference proteome</keyword>
<accession>A0ABU4GLR8</accession>
<dbReference type="InterPro" id="IPR024047">
    <property type="entry name" value="MM3350-like_sf"/>
</dbReference>
<reference evidence="2 3" key="1">
    <citation type="submission" date="2023-10" db="EMBL/GenBank/DDBJ databases">
        <title>A novel Glycoside Hydrolase 43-Like Enzyme from Clostrdium boliviensis is an Endo-xylanase, and a Candidate for Xylooligosaccharides Production from Different Xylan Substrates.</title>
        <authorList>
            <person name="Alvarez M.T."/>
            <person name="Rocabado-Villegas L.R."/>
            <person name="Salas-Veizaga D.M."/>
            <person name="Linares-Pasten J.A."/>
            <person name="Gudmundsdottir E.E."/>
            <person name="Hreggvidsson G.O."/>
            <person name="Adlercreutz P."/>
            <person name="Nordberg Karlsson E."/>
        </authorList>
    </citation>
    <scope>NUCLEOTIDE SEQUENCE [LARGE SCALE GENOMIC DNA]</scope>
    <source>
        <strain evidence="2 3">E-1</strain>
    </source>
</reference>
<dbReference type="Pfam" id="PF02810">
    <property type="entry name" value="SEC-C"/>
    <property type="match status" value="1"/>
</dbReference>
<sequence length="522" mass="59505">MGAYQLKITIKGSKPPIWRRILVPEGITFETLHHMIQASLCWSGQYPYQFEFRSEKVRVASDKVEHSEKYKYLPADGTIDGQISKDTKFTYVSFNAGSWEFVVLTEDYLEECQDNSAKVIKYKGDIIPESCSSLEEYAGLIEVSAVKGLEYDMDAVNLRLDQMAEDSGEVHISDVFDCYDRNSILEIAKRHHMNGTSKLKKEELVQKTISYILDEKIMKPYFLCVRDCEIEAFEKIMSGSGQLNQLESESMDYIYAGGYVTSGANHCFLISEEVIKAYKAINTAEFQAERSRLSRIGDYLCAANSLYAITPPSVVLETFNKYEEKKLTLEELLSAYECLRPYRCMVTYIDGNFADAALSSEQKGYTTLLRTQKKVPYYIPTEQEIRFMSDNSGFLMNEQLYRLNQFLTSELSVPDEMIPLILRQVQAELSLGGQLQDVINDLEAAGVLLETPEHMEMFASIITDTWNHTRMVQNRGHKPYEMVMKGLEDVSAQRKNIQKIYPNDACPCGSGKKYKKCCGKNA</sequence>
<feature type="domain" description="Plasmid pRiA4b Orf3-like" evidence="1">
    <location>
        <begin position="3"/>
        <end position="144"/>
    </location>
</feature>
<evidence type="ECO:0000259" key="1">
    <source>
        <dbReference type="Pfam" id="PF07929"/>
    </source>
</evidence>
<dbReference type="InterPro" id="IPR012912">
    <property type="entry name" value="Plasmid_pRiA4b_Orf3-like"/>
</dbReference>
<comment type="caution">
    <text evidence="2">The sequence shown here is derived from an EMBL/GenBank/DDBJ whole genome shotgun (WGS) entry which is preliminary data.</text>
</comment>
<dbReference type="PANTHER" id="PTHR41878:SF1">
    <property type="entry name" value="TNPR PROTEIN"/>
    <property type="match status" value="1"/>
</dbReference>
<gene>
    <name evidence="2" type="ORF">RZO55_09940</name>
</gene>
<proteinExistence type="predicted"/>
<dbReference type="SUPFAM" id="SSF159941">
    <property type="entry name" value="MM3350-like"/>
    <property type="match status" value="1"/>
</dbReference>
<dbReference type="Gene3D" id="3.10.450.50">
    <property type="match status" value="1"/>
</dbReference>
<dbReference type="Gene3D" id="3.10.290.30">
    <property type="entry name" value="MM3350-like"/>
    <property type="match status" value="1"/>
</dbReference>